<evidence type="ECO:0000313" key="2">
    <source>
        <dbReference type="EMBL" id="KYN28675.1"/>
    </source>
</evidence>
<gene>
    <name evidence="2" type="ORF">ALC57_01928</name>
</gene>
<protein>
    <recommendedName>
        <fullName evidence="4">GIY-YIG domain-containing protein</fullName>
    </recommendedName>
</protein>
<evidence type="ECO:0000313" key="3">
    <source>
        <dbReference type="Proteomes" id="UP000078492"/>
    </source>
</evidence>
<keyword evidence="3" id="KW-1185">Reference proteome</keyword>
<reference evidence="2 3" key="1">
    <citation type="submission" date="2015-09" db="EMBL/GenBank/DDBJ databases">
        <title>Trachymyrmex cornetzi WGS genome.</title>
        <authorList>
            <person name="Nygaard S."/>
            <person name="Hu H."/>
            <person name="Boomsma J."/>
            <person name="Zhang G."/>
        </authorList>
    </citation>
    <scope>NUCLEOTIDE SEQUENCE [LARGE SCALE GENOMIC DNA]</scope>
    <source>
        <strain evidence="2">Tcor2-1</strain>
        <tissue evidence="2">Whole body</tissue>
    </source>
</reference>
<dbReference type="AlphaFoldDB" id="A0A195EK84"/>
<dbReference type="CDD" id="cd10442">
    <property type="entry name" value="GIY-YIG_PLEs"/>
    <property type="match status" value="1"/>
</dbReference>
<feature type="region of interest" description="Disordered" evidence="1">
    <location>
        <begin position="145"/>
        <end position="165"/>
    </location>
</feature>
<dbReference type="STRING" id="471704.A0A195EK84"/>
<name>A0A195EK84_9HYME</name>
<accession>A0A195EK84</accession>
<dbReference type="Proteomes" id="UP000078492">
    <property type="component" value="Unassembled WGS sequence"/>
</dbReference>
<evidence type="ECO:0008006" key="4">
    <source>
        <dbReference type="Google" id="ProtNLM"/>
    </source>
</evidence>
<proteinExistence type="predicted"/>
<feature type="region of interest" description="Disordered" evidence="1">
    <location>
        <begin position="95"/>
        <end position="128"/>
    </location>
</feature>
<dbReference type="EMBL" id="KQ978747">
    <property type="protein sequence ID" value="KYN28675.1"/>
    <property type="molecule type" value="Genomic_DNA"/>
</dbReference>
<organism evidence="2 3">
    <name type="scientific">Trachymyrmex cornetzi</name>
    <dbReference type="NCBI Taxonomy" id="471704"/>
    <lineage>
        <taxon>Eukaryota</taxon>
        <taxon>Metazoa</taxon>
        <taxon>Ecdysozoa</taxon>
        <taxon>Arthropoda</taxon>
        <taxon>Hexapoda</taxon>
        <taxon>Insecta</taxon>
        <taxon>Pterygota</taxon>
        <taxon>Neoptera</taxon>
        <taxon>Endopterygota</taxon>
        <taxon>Hymenoptera</taxon>
        <taxon>Apocrita</taxon>
        <taxon>Aculeata</taxon>
        <taxon>Formicoidea</taxon>
        <taxon>Formicidae</taxon>
        <taxon>Myrmicinae</taxon>
        <taxon>Trachymyrmex</taxon>
    </lineage>
</organism>
<evidence type="ECO:0000256" key="1">
    <source>
        <dbReference type="SAM" id="MobiDB-lite"/>
    </source>
</evidence>
<sequence>MKARDMLNELLDGYGGSLTVLLAVLPFLKSGNIPRRVIQVVVGSVEAFPKDRITFAIINSVPRKLFKYPCCRYARVVSTPRPRRLCLCPLRNAKSDSEQRDSPIEERLPATRAARTKDHTQAGERRPARDISLRFHGLGVNQRSGGGVVGIDGPPPSRRARTTRRGVGRNAVAAAPAFSLSPLPLPALLLSLSLFPNLSPRLSSVSLCSRLPLSHGHRLSRSPLLLLPPVSVPRLSRTSEYKISYKSCDASYIGQTKRKLKTRLTEHRNLETLVVNNQSVITEHRIEFDHDFDWENVAILDEERFLNKRLISECLHILMQQNSLNLRSDTEDVHHTYIQLLKDFK</sequence>